<proteinExistence type="predicted"/>
<reference evidence="2 3" key="1">
    <citation type="submission" date="2018-08" db="EMBL/GenBank/DDBJ databases">
        <title>Lysobacter weifangensis sp. nov., a new member of the family 'Xanthomonadaceae', isolated from soil in a farmland.</title>
        <authorList>
            <person name="Zhao H."/>
        </authorList>
    </citation>
    <scope>NUCLEOTIDE SEQUENCE [LARGE SCALE GENOMIC DNA]</scope>
    <source>
        <strain evidence="2 3">WF-2</strain>
    </source>
</reference>
<evidence type="ECO:0008006" key="4">
    <source>
        <dbReference type="Google" id="ProtNLM"/>
    </source>
</evidence>
<dbReference type="AlphaFoldDB" id="A0A372DQM9"/>
<dbReference type="EMBL" id="QVPD01000002">
    <property type="protein sequence ID" value="RFP61833.1"/>
    <property type="molecule type" value="Genomic_DNA"/>
</dbReference>
<sequence length="171" mass="19242">MSRKLAMHIWLLWLALASPVVSAQSFHKCTAEGRTWYQDGACSVPQDFDRTLRKCVSPSGAVSIQHEPCPPKSKTAWARSTAPEYVSEAKRRRLADEARQREANSRYLSHLAGTDGASCSYRYTPPSQPNQKHAACERAKQYRESVLRQVGLARTFELLRALNAQVYDACK</sequence>
<evidence type="ECO:0000313" key="3">
    <source>
        <dbReference type="Proteomes" id="UP000262917"/>
    </source>
</evidence>
<feature type="chain" id="PRO_5016588409" description="DUF4124 domain-containing protein" evidence="1">
    <location>
        <begin position="24"/>
        <end position="171"/>
    </location>
</feature>
<name>A0A372DQM9_9GAMM</name>
<keyword evidence="1" id="KW-0732">Signal</keyword>
<accession>A0A372DQM9</accession>
<organism evidence="2 3">
    <name type="scientific">Cognatiluteimonas weifangensis</name>
    <dbReference type="NCBI Taxonomy" id="2303539"/>
    <lineage>
        <taxon>Bacteria</taxon>
        <taxon>Pseudomonadati</taxon>
        <taxon>Pseudomonadota</taxon>
        <taxon>Gammaproteobacteria</taxon>
        <taxon>Lysobacterales</taxon>
        <taxon>Lysobacteraceae</taxon>
        <taxon>Cognatiluteimonas</taxon>
    </lineage>
</organism>
<evidence type="ECO:0000256" key="1">
    <source>
        <dbReference type="SAM" id="SignalP"/>
    </source>
</evidence>
<comment type="caution">
    <text evidence="2">The sequence shown here is derived from an EMBL/GenBank/DDBJ whole genome shotgun (WGS) entry which is preliminary data.</text>
</comment>
<dbReference type="Proteomes" id="UP000262917">
    <property type="component" value="Unassembled WGS sequence"/>
</dbReference>
<evidence type="ECO:0000313" key="2">
    <source>
        <dbReference type="EMBL" id="RFP61833.1"/>
    </source>
</evidence>
<dbReference type="RefSeq" id="WP_117201458.1">
    <property type="nucleotide sequence ID" value="NZ_JBHTBK010000024.1"/>
</dbReference>
<gene>
    <name evidence="2" type="ORF">D0Y53_01855</name>
</gene>
<dbReference type="OrthoDB" id="6059159at2"/>
<feature type="signal peptide" evidence="1">
    <location>
        <begin position="1"/>
        <end position="23"/>
    </location>
</feature>
<protein>
    <recommendedName>
        <fullName evidence="4">DUF4124 domain-containing protein</fullName>
    </recommendedName>
</protein>
<keyword evidence="3" id="KW-1185">Reference proteome</keyword>